<dbReference type="AlphaFoldDB" id="A0AAV4UVQ9"/>
<accession>A0AAV4UVQ9</accession>
<keyword evidence="2" id="KW-1185">Reference proteome</keyword>
<sequence>MATNQLASRAGAFSPNSTLRNRRMLAIFSKVRFLADCFGEVKDIDSASPTDINDDFLQVNYIAILEILWGLNRVKYLNRDKTALLHKKDEGEVLRLKADADELLKQVHDKCDQF</sequence>
<comment type="caution">
    <text evidence="1">The sequence shown here is derived from an EMBL/GenBank/DDBJ whole genome shotgun (WGS) entry which is preliminary data.</text>
</comment>
<dbReference type="Proteomes" id="UP001054945">
    <property type="component" value="Unassembled WGS sequence"/>
</dbReference>
<evidence type="ECO:0000313" key="2">
    <source>
        <dbReference type="Proteomes" id="UP001054945"/>
    </source>
</evidence>
<dbReference type="EMBL" id="BPLR01013549">
    <property type="protein sequence ID" value="GIY61917.1"/>
    <property type="molecule type" value="Genomic_DNA"/>
</dbReference>
<organism evidence="1 2">
    <name type="scientific">Caerostris extrusa</name>
    <name type="common">Bark spider</name>
    <name type="synonym">Caerostris bankana</name>
    <dbReference type="NCBI Taxonomy" id="172846"/>
    <lineage>
        <taxon>Eukaryota</taxon>
        <taxon>Metazoa</taxon>
        <taxon>Ecdysozoa</taxon>
        <taxon>Arthropoda</taxon>
        <taxon>Chelicerata</taxon>
        <taxon>Arachnida</taxon>
        <taxon>Araneae</taxon>
        <taxon>Araneomorphae</taxon>
        <taxon>Entelegynae</taxon>
        <taxon>Araneoidea</taxon>
        <taxon>Araneidae</taxon>
        <taxon>Caerostris</taxon>
    </lineage>
</organism>
<name>A0AAV4UVQ9_CAEEX</name>
<protein>
    <submittedName>
        <fullName evidence="1">Uncharacterized protein</fullName>
    </submittedName>
</protein>
<reference evidence="1 2" key="1">
    <citation type="submission" date="2021-06" db="EMBL/GenBank/DDBJ databases">
        <title>Caerostris extrusa draft genome.</title>
        <authorList>
            <person name="Kono N."/>
            <person name="Arakawa K."/>
        </authorList>
    </citation>
    <scope>NUCLEOTIDE SEQUENCE [LARGE SCALE GENOMIC DNA]</scope>
</reference>
<gene>
    <name evidence="1" type="ORF">CEXT_68281</name>
</gene>
<proteinExistence type="predicted"/>
<evidence type="ECO:0000313" key="1">
    <source>
        <dbReference type="EMBL" id="GIY61917.1"/>
    </source>
</evidence>